<dbReference type="EMBL" id="CM042011">
    <property type="protein sequence ID" value="KAI3768197.1"/>
    <property type="molecule type" value="Genomic_DNA"/>
</dbReference>
<name>A0ACB9FAN0_CICIN</name>
<reference evidence="1 2" key="2">
    <citation type="journal article" date="2022" name="Mol. Ecol. Resour.">
        <title>The genomes of chicory, endive, great burdock and yacon provide insights into Asteraceae paleo-polyploidization history and plant inulin production.</title>
        <authorList>
            <person name="Fan W."/>
            <person name="Wang S."/>
            <person name="Wang H."/>
            <person name="Wang A."/>
            <person name="Jiang F."/>
            <person name="Liu H."/>
            <person name="Zhao H."/>
            <person name="Xu D."/>
            <person name="Zhang Y."/>
        </authorList>
    </citation>
    <scope>NUCLEOTIDE SEQUENCE [LARGE SCALE GENOMIC DNA]</scope>
    <source>
        <strain evidence="2">cv. Punajuju</strain>
        <tissue evidence="1">Leaves</tissue>
    </source>
</reference>
<dbReference type="Proteomes" id="UP001055811">
    <property type="component" value="Linkage Group LG03"/>
</dbReference>
<accession>A0ACB9FAN0</accession>
<gene>
    <name evidence="1" type="ORF">L2E82_18683</name>
</gene>
<sequence length="118" mass="13582">MVTIEAFNSHSNFYKDMVISSRKVEFKIKSDCDVFYQLFSARPKEVCNLTPANIQNCQILEGEVGTVGSVLLWNYFHEGKDCVFKVLVEEIDNEKKHKYSGVKVSSLVDPYWLSVLKH</sequence>
<protein>
    <submittedName>
        <fullName evidence="1">Uncharacterized protein</fullName>
    </submittedName>
</protein>
<comment type="caution">
    <text evidence="1">The sequence shown here is derived from an EMBL/GenBank/DDBJ whole genome shotgun (WGS) entry which is preliminary data.</text>
</comment>
<keyword evidence="2" id="KW-1185">Reference proteome</keyword>
<evidence type="ECO:0000313" key="1">
    <source>
        <dbReference type="EMBL" id="KAI3768197.1"/>
    </source>
</evidence>
<proteinExistence type="predicted"/>
<organism evidence="1 2">
    <name type="scientific">Cichorium intybus</name>
    <name type="common">Chicory</name>
    <dbReference type="NCBI Taxonomy" id="13427"/>
    <lineage>
        <taxon>Eukaryota</taxon>
        <taxon>Viridiplantae</taxon>
        <taxon>Streptophyta</taxon>
        <taxon>Embryophyta</taxon>
        <taxon>Tracheophyta</taxon>
        <taxon>Spermatophyta</taxon>
        <taxon>Magnoliopsida</taxon>
        <taxon>eudicotyledons</taxon>
        <taxon>Gunneridae</taxon>
        <taxon>Pentapetalae</taxon>
        <taxon>asterids</taxon>
        <taxon>campanulids</taxon>
        <taxon>Asterales</taxon>
        <taxon>Asteraceae</taxon>
        <taxon>Cichorioideae</taxon>
        <taxon>Cichorieae</taxon>
        <taxon>Cichoriinae</taxon>
        <taxon>Cichorium</taxon>
    </lineage>
</organism>
<reference evidence="2" key="1">
    <citation type="journal article" date="2022" name="Mol. Ecol. Resour.">
        <title>The genomes of chicory, endive, great burdock and yacon provide insights into Asteraceae palaeo-polyploidization history and plant inulin production.</title>
        <authorList>
            <person name="Fan W."/>
            <person name="Wang S."/>
            <person name="Wang H."/>
            <person name="Wang A."/>
            <person name="Jiang F."/>
            <person name="Liu H."/>
            <person name="Zhao H."/>
            <person name="Xu D."/>
            <person name="Zhang Y."/>
        </authorList>
    </citation>
    <scope>NUCLEOTIDE SEQUENCE [LARGE SCALE GENOMIC DNA]</scope>
    <source>
        <strain evidence="2">cv. Punajuju</strain>
    </source>
</reference>
<evidence type="ECO:0000313" key="2">
    <source>
        <dbReference type="Proteomes" id="UP001055811"/>
    </source>
</evidence>